<name>A0A9Q8V854_9HYPO</name>
<dbReference type="AlphaFoldDB" id="A0A9Q8V854"/>
<keyword evidence="5" id="KW-0805">Transcription regulation</keyword>
<dbReference type="PANTHER" id="PTHR43591">
    <property type="entry name" value="METHYLTRANSFERASE"/>
    <property type="match status" value="1"/>
</dbReference>
<keyword evidence="11" id="KW-1185">Reference proteome</keyword>
<comment type="subcellular location">
    <subcellularLocation>
        <location evidence="1">Nucleus</location>
    </subcellularLocation>
</comment>
<evidence type="ECO:0000256" key="4">
    <source>
        <dbReference type="ARBA" id="ARBA00022691"/>
    </source>
</evidence>
<evidence type="ECO:0000256" key="6">
    <source>
        <dbReference type="ARBA" id="ARBA00023163"/>
    </source>
</evidence>
<comment type="similarity">
    <text evidence="8">Belongs to the methyltransferase superfamily. LaeA methyltransferase family.</text>
</comment>
<comment type="catalytic activity">
    <reaction evidence="9">
        <text>L-methionyl-[protein] + S-adenosyl-L-methionine = S-methyl-L-methionyl-[protein] + S-adenosyl-L-homocysteine</text>
        <dbReference type="Rhea" id="RHEA:60560"/>
        <dbReference type="Rhea" id="RHEA-COMP:12313"/>
        <dbReference type="Rhea" id="RHEA-COMP:15592"/>
        <dbReference type="ChEBI" id="CHEBI:16044"/>
        <dbReference type="ChEBI" id="CHEBI:57856"/>
        <dbReference type="ChEBI" id="CHEBI:59789"/>
        <dbReference type="ChEBI" id="CHEBI:142742"/>
    </reaction>
    <physiologicalReaction direction="left-to-right" evidence="9">
        <dbReference type="Rhea" id="RHEA:60561"/>
    </physiologicalReaction>
</comment>
<evidence type="ECO:0000256" key="5">
    <source>
        <dbReference type="ARBA" id="ARBA00023015"/>
    </source>
</evidence>
<evidence type="ECO:0000256" key="7">
    <source>
        <dbReference type="ARBA" id="ARBA00023242"/>
    </source>
</evidence>
<dbReference type="Gene3D" id="3.40.50.150">
    <property type="entry name" value="Vaccinia Virus protein VP39"/>
    <property type="match status" value="1"/>
</dbReference>
<organism evidence="10 11">
    <name type="scientific">Purpureocillium takamizusanense</name>
    <dbReference type="NCBI Taxonomy" id="2060973"/>
    <lineage>
        <taxon>Eukaryota</taxon>
        <taxon>Fungi</taxon>
        <taxon>Dikarya</taxon>
        <taxon>Ascomycota</taxon>
        <taxon>Pezizomycotina</taxon>
        <taxon>Sordariomycetes</taxon>
        <taxon>Hypocreomycetidae</taxon>
        <taxon>Hypocreales</taxon>
        <taxon>Ophiocordycipitaceae</taxon>
        <taxon>Purpureocillium</taxon>
    </lineage>
</organism>
<dbReference type="InterPro" id="IPR029063">
    <property type="entry name" value="SAM-dependent_MTases_sf"/>
</dbReference>
<dbReference type="CDD" id="cd02440">
    <property type="entry name" value="AdoMet_MTases"/>
    <property type="match status" value="1"/>
</dbReference>
<dbReference type="GeneID" id="72065088"/>
<dbReference type="PANTHER" id="PTHR43591:SF30">
    <property type="entry name" value="PROTEIN-METHIONINE METHYLTRANSFERASE LAEA"/>
    <property type="match status" value="1"/>
</dbReference>
<evidence type="ECO:0000256" key="2">
    <source>
        <dbReference type="ARBA" id="ARBA00022603"/>
    </source>
</evidence>
<protein>
    <recommendedName>
        <fullName evidence="12">S-adenosyl-L-methionine-dependent methyltransferase</fullName>
    </recommendedName>
</protein>
<dbReference type="SUPFAM" id="SSF53335">
    <property type="entry name" value="S-adenosyl-L-methionine-dependent methyltransferases"/>
    <property type="match status" value="1"/>
</dbReference>
<dbReference type="OrthoDB" id="2013972at2759"/>
<evidence type="ECO:0000256" key="3">
    <source>
        <dbReference type="ARBA" id="ARBA00022679"/>
    </source>
</evidence>
<keyword evidence="3" id="KW-0808">Transferase</keyword>
<gene>
    <name evidence="10" type="ORF">JDV02_003128</name>
</gene>
<accession>A0A9Q8V854</accession>
<sequence>MAGNPVLRAVSYYYRRYYGKSDEKFDRDKYPFPIDAEELDDLDLAHHFLREACRGSLFSSPLDPNDGLRVLDLGTGTGIWPVELAEEYPNIVVQGVDFNRIQPLRIPRNMLLLELDIEQDWDAIGHGWDLIHVRTMLGSIHNWKDLYCRAFKHLKPLGYLEHVEIDWVPRSHGRPLIGTALDVWADAILTAMDKRGRSMRVDPARTRHQLWAAGFTDITESATRICFSGWSGDVHEEMVARYFNGWFKRRLPAMSYRPLMETCGMTKEFVQHLCEGAYEVSRTLHYEAYCLLYVWIARKA</sequence>
<evidence type="ECO:0000256" key="9">
    <source>
        <dbReference type="ARBA" id="ARBA00047870"/>
    </source>
</evidence>
<evidence type="ECO:0000256" key="1">
    <source>
        <dbReference type="ARBA" id="ARBA00004123"/>
    </source>
</evidence>
<proteinExistence type="inferred from homology"/>
<evidence type="ECO:0000313" key="10">
    <source>
        <dbReference type="EMBL" id="UNI16715.1"/>
    </source>
</evidence>
<dbReference type="Pfam" id="PF13489">
    <property type="entry name" value="Methyltransf_23"/>
    <property type="match status" value="1"/>
</dbReference>
<evidence type="ECO:0000313" key="11">
    <source>
        <dbReference type="Proteomes" id="UP000829364"/>
    </source>
</evidence>
<dbReference type="KEGG" id="ptkz:JDV02_003128"/>
<evidence type="ECO:0000256" key="8">
    <source>
        <dbReference type="ARBA" id="ARBA00038158"/>
    </source>
</evidence>
<keyword evidence="7" id="KW-0539">Nucleus</keyword>
<dbReference type="Proteomes" id="UP000829364">
    <property type="component" value="Chromosome 2"/>
</dbReference>
<keyword evidence="2" id="KW-0489">Methyltransferase</keyword>
<reference evidence="10" key="1">
    <citation type="submission" date="2021-11" db="EMBL/GenBank/DDBJ databases">
        <title>Purpureocillium_takamizusanense_genome.</title>
        <authorList>
            <person name="Nguyen N.-H."/>
        </authorList>
    </citation>
    <scope>NUCLEOTIDE SEQUENCE</scope>
    <source>
        <strain evidence="10">PT3</strain>
    </source>
</reference>
<dbReference type="EMBL" id="CP086355">
    <property type="protein sequence ID" value="UNI16715.1"/>
    <property type="molecule type" value="Genomic_DNA"/>
</dbReference>
<dbReference type="GO" id="GO:0008168">
    <property type="term" value="F:methyltransferase activity"/>
    <property type="evidence" value="ECO:0007669"/>
    <property type="project" value="UniProtKB-KW"/>
</dbReference>
<keyword evidence="4" id="KW-0949">S-adenosyl-L-methionine</keyword>
<dbReference type="GO" id="GO:0005634">
    <property type="term" value="C:nucleus"/>
    <property type="evidence" value="ECO:0007669"/>
    <property type="project" value="UniProtKB-SubCell"/>
</dbReference>
<dbReference type="GO" id="GO:0032259">
    <property type="term" value="P:methylation"/>
    <property type="evidence" value="ECO:0007669"/>
    <property type="project" value="UniProtKB-KW"/>
</dbReference>
<keyword evidence="6" id="KW-0804">Transcription</keyword>
<dbReference type="RefSeq" id="XP_047840196.1">
    <property type="nucleotide sequence ID" value="XM_047984222.1"/>
</dbReference>
<evidence type="ECO:0008006" key="12">
    <source>
        <dbReference type="Google" id="ProtNLM"/>
    </source>
</evidence>